<dbReference type="PANTHER" id="PTHR19959:SF119">
    <property type="entry name" value="FUNGAL LIPASE-LIKE DOMAIN-CONTAINING PROTEIN"/>
    <property type="match status" value="1"/>
</dbReference>
<accession>A0ABR1J524</accession>
<protein>
    <recommendedName>
        <fullName evidence="2">CHAT domain-containing protein</fullName>
    </recommendedName>
</protein>
<proteinExistence type="predicted"/>
<evidence type="ECO:0000313" key="4">
    <source>
        <dbReference type="Proteomes" id="UP001498398"/>
    </source>
</evidence>
<comment type="caution">
    <text evidence="3">The sequence shown here is derived from an EMBL/GenBank/DDBJ whole genome shotgun (WGS) entry which is preliminary data.</text>
</comment>
<dbReference type="InterPro" id="IPR024983">
    <property type="entry name" value="CHAT_dom"/>
</dbReference>
<dbReference type="Proteomes" id="UP001498398">
    <property type="component" value="Unassembled WGS sequence"/>
</dbReference>
<name>A0ABR1J524_9AGAR</name>
<dbReference type="SUPFAM" id="SSF81901">
    <property type="entry name" value="HCP-like"/>
    <property type="match status" value="2"/>
</dbReference>
<feature type="region of interest" description="Disordered" evidence="1">
    <location>
        <begin position="1"/>
        <end position="31"/>
    </location>
</feature>
<dbReference type="Gene3D" id="1.25.40.10">
    <property type="entry name" value="Tetratricopeptide repeat domain"/>
    <property type="match status" value="4"/>
</dbReference>
<evidence type="ECO:0000256" key="1">
    <source>
        <dbReference type="SAM" id="MobiDB-lite"/>
    </source>
</evidence>
<dbReference type="InterPro" id="IPR011990">
    <property type="entry name" value="TPR-like_helical_dom_sf"/>
</dbReference>
<reference evidence="3 4" key="1">
    <citation type="submission" date="2024-01" db="EMBL/GenBank/DDBJ databases">
        <title>A draft genome for the cacao thread blight pathogen Marasmiellus scandens.</title>
        <authorList>
            <person name="Baruah I.K."/>
            <person name="Leung J."/>
            <person name="Bukari Y."/>
            <person name="Amoako-Attah I."/>
            <person name="Meinhardt L.W."/>
            <person name="Bailey B.A."/>
            <person name="Cohen S.P."/>
        </authorList>
    </citation>
    <scope>NUCLEOTIDE SEQUENCE [LARGE SCALE GENOMIC DNA]</scope>
    <source>
        <strain evidence="3 4">GH-19</strain>
    </source>
</reference>
<evidence type="ECO:0000259" key="2">
    <source>
        <dbReference type="Pfam" id="PF12770"/>
    </source>
</evidence>
<evidence type="ECO:0000313" key="3">
    <source>
        <dbReference type="EMBL" id="KAK7450556.1"/>
    </source>
</evidence>
<dbReference type="Pfam" id="PF12770">
    <property type="entry name" value="CHAT"/>
    <property type="match status" value="1"/>
</dbReference>
<gene>
    <name evidence="3" type="ORF">VKT23_012865</name>
</gene>
<dbReference type="EMBL" id="JBANRG010000033">
    <property type="protein sequence ID" value="KAK7450556.1"/>
    <property type="molecule type" value="Genomic_DNA"/>
</dbReference>
<sequence>MSNSDIPPGNRMDSTSVNATKAYDYTQDDNHDEEEIELQIGMKISLDQQKTADNISLDPEEQAELDQALHLSELPLSLVDERIDEIQGQKYSSLSDGDIFELCNSGVQLAEDFGKSGDISEIQSAVRLLEAAVYLTPDDHATKPTMLSNLGAAFQSQFSHLGVLNDIEKAIGVLQKAVDLTPDEHANKPGRLNNLGTAFRLRFSHLGELNYIEKAIGILQEAADLTPDSHIDKPGMLSNLAGAFQSRFAHLGELNDIENAIGVSQKAVDLTPDGHAEKPVRLNNLGTAFQSRFEHLGELNDIETAIGVLQKAVDLIPDGHADKPGMLNNLGTAFQSRFEHLGKLNDIEKAISVKQKAVDLTPDGHVNKPAMLNNLGNAFQSQFSHLGGLNDIEKAIGVLQKAVDLTPDGHADKPGRLSNLGSAFQSKYSHLGKLNDIEKAIGVLQKAVDLTPDGHADKPARLSILGTAFQSQFLHFGEVSDIEKAIGVLQTAVDLTPDSHVNKPAMLSSLGTAFESKFSHLSELNDIEEAIGVLQKAVDLTPDGHADKPGMLNNLGAAFQSQFSHLGELNDIEKAIGVFQKAVDLTPDGHADKPGRLSNLGTAFRLRFSHLGELNDIEKATSILQKAVDLTPDGHAGKPGRLNNLGNAFQSQFSHLGNLNDIEKAIGVLQKAVDLTPDDHADKPRRLSNLAGAFQSRFLHLGEVSDIERVIDVMEKAVDLTPDGHANKPGMLSNLGNAFHLLFTQCKKFLYLSQACSAYQNASMQPSGPSSIKLQAARLWARYSSSADLAMSAYTRFLELIPQVVWLGQTIQERYKDLPLIGSTINAATAAAISVNDLQKAIEWSEEGHSIIWGQIIQLRSPVDQLYDHHPQLADDLKRISRILESSGTSRGDGNHKNPTELNMSMEQEAQQHHKMARKYEDLVQQIRSCEGFSDFFKPKTFPELVPAASNGPVIILNSHSSQSDALILCGSGNAIHVPLPVFSSNEAERLQSRLALLLEANHVRKSYQNPLKPVVGVADNLQSVLADLWSFVVQPILPELEGLLWEITHDNLPHITWCATGPLAFLPLHAAGIYGSDDVSKDINVSDFAVSSYTTTLTAMLGNHSKTKQAGKESSRTLIISQPATPKHQLLPGTEEEATVVQKHTSPEHTLHLSHTEATVAEVVQAMNKYNIVHLACHGIQDPNPLESAFALYDGKLNLKTLMGMSLDNAELAFLSACQTATGDKNLPDEAVHLAAGMLAVGYPSVIATMWSIGDREAPMVADKVYQNLFGSGLEDQGKKLAPAYALHKAIKHLRAEVGEMNFVKWVPFVHFGV</sequence>
<feature type="domain" description="CHAT" evidence="2">
    <location>
        <begin position="1025"/>
        <end position="1314"/>
    </location>
</feature>
<dbReference type="PANTHER" id="PTHR19959">
    <property type="entry name" value="KINESIN LIGHT CHAIN"/>
    <property type="match status" value="1"/>
</dbReference>
<organism evidence="3 4">
    <name type="scientific">Marasmiellus scandens</name>
    <dbReference type="NCBI Taxonomy" id="2682957"/>
    <lineage>
        <taxon>Eukaryota</taxon>
        <taxon>Fungi</taxon>
        <taxon>Dikarya</taxon>
        <taxon>Basidiomycota</taxon>
        <taxon>Agaricomycotina</taxon>
        <taxon>Agaricomycetes</taxon>
        <taxon>Agaricomycetidae</taxon>
        <taxon>Agaricales</taxon>
        <taxon>Marasmiineae</taxon>
        <taxon>Omphalotaceae</taxon>
        <taxon>Marasmiellus</taxon>
    </lineage>
</organism>
<keyword evidence="4" id="KW-1185">Reference proteome</keyword>